<dbReference type="Proteomes" id="UP001596380">
    <property type="component" value="Unassembled WGS sequence"/>
</dbReference>
<feature type="compositionally biased region" description="Polar residues" evidence="1">
    <location>
        <begin position="2669"/>
        <end position="2678"/>
    </location>
</feature>
<organism evidence="2 3">
    <name type="scientific">Actinomadura yumaensis</name>
    <dbReference type="NCBI Taxonomy" id="111807"/>
    <lineage>
        <taxon>Bacteria</taxon>
        <taxon>Bacillati</taxon>
        <taxon>Actinomycetota</taxon>
        <taxon>Actinomycetes</taxon>
        <taxon>Streptosporangiales</taxon>
        <taxon>Thermomonosporaceae</taxon>
        <taxon>Actinomadura</taxon>
    </lineage>
</organism>
<dbReference type="Pfam" id="PF13385">
    <property type="entry name" value="Laminin_G_3"/>
    <property type="match status" value="1"/>
</dbReference>
<dbReference type="Gene3D" id="2.60.120.200">
    <property type="match status" value="1"/>
</dbReference>
<dbReference type="EMBL" id="JBHSXS010000043">
    <property type="protein sequence ID" value="MFC6885842.1"/>
    <property type="molecule type" value="Genomic_DNA"/>
</dbReference>
<gene>
    <name evidence="2" type="ORF">ACFQKB_39210</name>
</gene>
<feature type="compositionally biased region" description="Basic and acidic residues" evidence="1">
    <location>
        <begin position="1952"/>
        <end position="1967"/>
    </location>
</feature>
<feature type="region of interest" description="Disordered" evidence="1">
    <location>
        <begin position="754"/>
        <end position="781"/>
    </location>
</feature>
<sequence length="2881" mass="305878">MAKLPELPKLRIAGPFWAAEAEVIRLADPATNFAFRTLYADTTPRRAVGEDGVLLPGSLLALVYVTSVTISPTNGGAPQYVWKRSGNKPDGKLPPQAIRAAINAGTASLLLLQAPADGWPENIAGKLPTFTCLGGEIVLDPMTAQSSATQKLYTALGIAPVAIGQRTGPARLLGALAVHAGGLSAFGQVRLLWDGAPVAAVFQLARTVPDPEPAAGTAVRGFRMTIEAERLTQAERAAIIASWRRLNRYLNPNNPLNGLVQPVPSPEWATLELADPLAVPRLFWEIAPWQEQPGTRPISFAGDDFSVLLSDRRPYDQNAQPDTLARITPAGARVAADGTRLRVELTAGGPPAGSTGTLSYQAGRDGAGWNERVTLAATTLAFDPNEAARRLRATLQVPEPSWTRPAPGDDAQHVSPAVLWGFTPLDDGWAQLPLPNLSEQVYLDAGVARAEPAPAPVNLLRGAVSYGNDDPAVFGEVPGEQPWSLTLAAAQRMTGTWVLGPTGGGYELQSAELALDAPEVAVNGLFWLSTEAPSAADALPGFDDWIGGLATVPLHTVTGRELFAPLVRLAFEAITFAWRTAPAPSAGLGAWAFQYGVDRVLLRALVDGGVLPPDLLGVALPLVWRRHPALPMVQALALTQSVSPPNVPIAGRQLVPFELPVVRQDGLDLPDGWRFTAEGAAGWPRYGGGSSPAREWLGAGEAKLYDLPLVALSLPGLVLDPRPDGDPPQNDPALGLPVQYRYDLPYTDEVHALAQLPRIPKDPRESSPLPDTARPEPPRPLTRADYAAHWRRLAERAALAAADGVTAFARQDGRTVLRHLASVHAWPVSATFALDGYPGELRLDNAAPAPSAPLALTGETALPGIQGDFAGGAGGLRRLPAGAPADSAQYRLTAGSMAAGLAGDAGYTDQRGLVRGASLPATNLIRTPLSHPTAGDVQLTTTRLPLTLGHGTASWRLWFRDLPAQGAAFTKASARSPKAVELDLDGNDPEARSSDYEHRTGYEWRLRPLGDDPDEPAPGLDLFGLRFFPLVLDRVAFSGDGVAAVEVIGRLQLPVAGSDDEQTDLSNCVRLTFSGGGAELRLSAVGIEGDALEWPLAVSAGEAGDAPRLRVGRVALASGGAGLTVEQARLYFHLFQVEWAVGLPPIGFPNPATPPFTLPGANGPDPIVPQRVALGLDMTGGEHTLNLTLAVRIGRPPTGLEALYRFDEGGGTTVHDSSGTGEPLHLNAASAQGMSWGPNGLTLTKPTLIRSGAPAAKLNAAMKASDEISVEAWVEPVSGLLTSGQFNLVTVSSDAEHRNVTVQQRKGLLNSSSVDAWLRTDATNEEGAPDLATPAGSLSASLTHLAYTRSADGRTRIYINGQLKAEQNVGGSLDAWDDRFELALGDEITGGRAWLGTYRMVALYSRALTAEEVSARFGAGPATPPPTARGQAVTASLTFDLMARGKDRFTLDAANLFGDLTLAVTLPDGSPAALADDTTLQFGWNGYSAPQPEGLQFLPGMRLADARTPGLGERAAPGFATITFRATARPDDLPKLPLTGAFVEALLVAHWGRSLHDAGPGQSVDAAELYGSSAGDVVVGYTSRLEGSDWQEKFLLNGMLTATDLVSWPQQLSYDAANARITLPAARTAGSPPLTHTRHTIRVLLNQHELPASTLTGADGPLLFTFAQGRSWQTLALVEHQLVQVSPAADGSGGTLGQETRWTAVQEVRLLAPQRAARFLRAMAALKTTDPVEGVSPLGSVSGGYLGAGLSALLADSGAALDALPKDTLLIEASAHHLIRLVPAAESVATTLQFLPTGSQGAVLSSPADYAPSDPTDPRWLLLTMPFLGRLQDTARDLAQPAAGQPSPLQIDPLLLVARLRASAPTAALPGLALALCGWADSAPLTVTLAGLDTAVGRSFARLDPLALEESWFRAQNPSPEPQDELLQSVIAALPETPARLSRPVALRQAFDPRRPFYPPRPDDRPALAEPSPYADPVWREDGLLLTQSVSSLAPTSKPPYGWMLAAALITSSGLLGGPPAGGQGPRRYPAATLIPAPLALDGTSNPRPLNIVVSPYLGLQWRPAPPVPQTGPSPLRPRLLLAELLCLAPSTMRLHPVASRMWSVQPDNPELADESHLRAQAQSWAVQSQRLLAPESPIAVLRYRIISDNTRPDDLEEAALTTGYAFALVRVESASPLARRLFRIRPELSGLRYREGQCGIAAIPADAHDFELAPPQTVGVQPLHLTQRPVRGDLPAWPWGLSALRVSVHYTKGQQGVVGAATPGAAGQTLWWQTVQRTVQFRSALHTDRPAGGLPRRFRAPAVSSLLPAPPDPPLPALTAPLFDQPALPEPDGPRAGVPEGLARWQPVLPGGFRYLVSGARAGVFVTLRNQVLRQSGVLLTGEHPRPRGLAMLSGGLPVEHRAPRPVPLPANADGRQGVALRTWASHFAPDEAALVTPSPADEAFRAGFEDPPENPTYRQTAQRLRMQLAAVERHTLDVGWDGVLTFVYRVDGSITLLGGQEPETPETGILDWVLALELVDGGRVTALADITAPTLALTPALRAQLGAVGVPLPGPEVDTVDTAKLAIRQFGLPGDPKTRADRARELIAGMPPGAAVHARVKARFAPHLPGAEPYHDGYAQVLRFPLRVADPNAPYLPLVPRYVHFEDPEYNRRLASPSAHASVPAQFPQQQAGGTSPQRVITLSAERRECNPDGTLALRFDWDAPPPGSPKVTLTLQRIDLDQTPRDLADPNAAGGPRRLDPGKLYELSLAAIQKLNGPFTPGERLRLVLHVDSGPVKPVVVRLDITIVEAPVIPATDAAYALLRRQAAGDRTHVECPRFAWGPEAQRVELVNPADLRTEVVRRRAVFQFTDSTRPGRAEDYTVQKVSPTGSTHIPLDG</sequence>
<reference evidence="3" key="1">
    <citation type="journal article" date="2019" name="Int. J. Syst. Evol. Microbiol.">
        <title>The Global Catalogue of Microorganisms (GCM) 10K type strain sequencing project: providing services to taxonomists for standard genome sequencing and annotation.</title>
        <authorList>
            <consortium name="The Broad Institute Genomics Platform"/>
            <consortium name="The Broad Institute Genome Sequencing Center for Infectious Disease"/>
            <person name="Wu L."/>
            <person name="Ma J."/>
        </authorList>
    </citation>
    <scope>NUCLEOTIDE SEQUENCE [LARGE SCALE GENOMIC DNA]</scope>
    <source>
        <strain evidence="3">JCM 3369</strain>
    </source>
</reference>
<feature type="region of interest" description="Disordered" evidence="1">
    <location>
        <begin position="1952"/>
        <end position="1972"/>
    </location>
</feature>
<dbReference type="InterPro" id="IPR013320">
    <property type="entry name" value="ConA-like_dom_sf"/>
</dbReference>
<proteinExistence type="predicted"/>
<evidence type="ECO:0000313" key="2">
    <source>
        <dbReference type="EMBL" id="MFC6885842.1"/>
    </source>
</evidence>
<feature type="region of interest" description="Disordered" evidence="1">
    <location>
        <begin position="2658"/>
        <end position="2678"/>
    </location>
</feature>
<evidence type="ECO:0000313" key="3">
    <source>
        <dbReference type="Proteomes" id="UP001596380"/>
    </source>
</evidence>
<comment type="caution">
    <text evidence="2">The sequence shown here is derived from an EMBL/GenBank/DDBJ whole genome shotgun (WGS) entry which is preliminary data.</text>
</comment>
<accession>A0ABW2CVI6</accession>
<name>A0ABW2CVI6_9ACTN</name>
<protein>
    <submittedName>
        <fullName evidence="2">LamG-like jellyroll fold domain-containing protein</fullName>
    </submittedName>
</protein>
<keyword evidence="3" id="KW-1185">Reference proteome</keyword>
<dbReference type="RefSeq" id="WP_378064003.1">
    <property type="nucleotide sequence ID" value="NZ_JBHSXS010000043.1"/>
</dbReference>
<dbReference type="SUPFAM" id="SSF49899">
    <property type="entry name" value="Concanavalin A-like lectins/glucanases"/>
    <property type="match status" value="1"/>
</dbReference>
<evidence type="ECO:0000256" key="1">
    <source>
        <dbReference type="SAM" id="MobiDB-lite"/>
    </source>
</evidence>